<organism evidence="2 3">
    <name type="scientific">Streptomyces levis</name>
    <dbReference type="NCBI Taxonomy" id="285566"/>
    <lineage>
        <taxon>Bacteria</taxon>
        <taxon>Bacillati</taxon>
        <taxon>Actinomycetota</taxon>
        <taxon>Actinomycetes</taxon>
        <taxon>Kitasatosporales</taxon>
        <taxon>Streptomycetaceae</taxon>
        <taxon>Streptomyces</taxon>
    </lineage>
</organism>
<feature type="region of interest" description="Disordered" evidence="1">
    <location>
        <begin position="1"/>
        <end position="76"/>
    </location>
</feature>
<gene>
    <name evidence="2" type="ORF">GCM10010423_73780</name>
</gene>
<name>A0ABP6BI02_9ACTN</name>
<evidence type="ECO:0000256" key="1">
    <source>
        <dbReference type="SAM" id="MobiDB-lite"/>
    </source>
</evidence>
<dbReference type="EMBL" id="BAAATM010000030">
    <property type="protein sequence ID" value="GAA2560618.1"/>
    <property type="molecule type" value="Genomic_DNA"/>
</dbReference>
<accession>A0ABP6BI02</accession>
<dbReference type="Proteomes" id="UP001501095">
    <property type="component" value="Unassembled WGS sequence"/>
</dbReference>
<keyword evidence="3" id="KW-1185">Reference proteome</keyword>
<reference evidence="3" key="1">
    <citation type="journal article" date="2019" name="Int. J. Syst. Evol. Microbiol.">
        <title>The Global Catalogue of Microorganisms (GCM) 10K type strain sequencing project: providing services to taxonomists for standard genome sequencing and annotation.</title>
        <authorList>
            <consortium name="The Broad Institute Genomics Platform"/>
            <consortium name="The Broad Institute Genome Sequencing Center for Infectious Disease"/>
            <person name="Wu L."/>
            <person name="Ma J."/>
        </authorList>
    </citation>
    <scope>NUCLEOTIDE SEQUENCE [LARGE SCALE GENOMIC DNA]</scope>
    <source>
        <strain evidence="3">JCM 6924</strain>
    </source>
</reference>
<protein>
    <submittedName>
        <fullName evidence="2">Uncharacterized protein</fullName>
    </submittedName>
</protein>
<evidence type="ECO:0000313" key="3">
    <source>
        <dbReference type="Proteomes" id="UP001501095"/>
    </source>
</evidence>
<sequence>MLFPPGRVPDRPRRCNLVGTAPASGTPALGTHGPGTRNGRPPAPGTYGPDIRNARPRNVRPWHPNPPPRPRRTLTP</sequence>
<proteinExistence type="predicted"/>
<evidence type="ECO:0000313" key="2">
    <source>
        <dbReference type="EMBL" id="GAA2560618.1"/>
    </source>
</evidence>
<comment type="caution">
    <text evidence="2">The sequence shown here is derived from an EMBL/GenBank/DDBJ whole genome shotgun (WGS) entry which is preliminary data.</text>
</comment>